<dbReference type="SUPFAM" id="SSF51215">
    <property type="entry name" value="Regulatory protein AraC"/>
    <property type="match status" value="1"/>
</dbReference>
<evidence type="ECO:0000256" key="1">
    <source>
        <dbReference type="ARBA" id="ARBA00023015"/>
    </source>
</evidence>
<dbReference type="InterPro" id="IPR037923">
    <property type="entry name" value="HTH-like"/>
</dbReference>
<dbReference type="InterPro" id="IPR018062">
    <property type="entry name" value="HTH_AraC-typ_CS"/>
</dbReference>
<dbReference type="AlphaFoldDB" id="A0A1N6JBB9"/>
<evidence type="ECO:0000313" key="6">
    <source>
        <dbReference type="EMBL" id="SIO41565.1"/>
    </source>
</evidence>
<keyword evidence="3" id="KW-0010">Activator</keyword>
<dbReference type="InterPro" id="IPR050204">
    <property type="entry name" value="AraC_XylS_family_regulators"/>
</dbReference>
<reference evidence="6 7" key="1">
    <citation type="submission" date="2016-11" db="EMBL/GenBank/DDBJ databases">
        <authorList>
            <person name="Jaros S."/>
            <person name="Januszkiewicz K."/>
            <person name="Wedrychowicz H."/>
        </authorList>
    </citation>
    <scope>NUCLEOTIDE SEQUENCE [LARGE SCALE GENOMIC DNA]</scope>
    <source>
        <strain evidence="6 7">GAS86</strain>
    </source>
</reference>
<keyword evidence="2" id="KW-0238">DNA-binding</keyword>
<evidence type="ECO:0000256" key="2">
    <source>
        <dbReference type="ARBA" id="ARBA00023125"/>
    </source>
</evidence>
<dbReference type="GO" id="GO:0003700">
    <property type="term" value="F:DNA-binding transcription factor activity"/>
    <property type="evidence" value="ECO:0007669"/>
    <property type="project" value="InterPro"/>
</dbReference>
<dbReference type="EMBL" id="FSRM01000002">
    <property type="protein sequence ID" value="SIO41565.1"/>
    <property type="molecule type" value="Genomic_DNA"/>
</dbReference>
<gene>
    <name evidence="6" type="ORF">SAMN05444168_4145</name>
</gene>
<keyword evidence="1" id="KW-0805">Transcription regulation</keyword>
<dbReference type="SUPFAM" id="SSF46689">
    <property type="entry name" value="Homeodomain-like"/>
    <property type="match status" value="2"/>
</dbReference>
<dbReference type="GO" id="GO:0043565">
    <property type="term" value="F:sequence-specific DNA binding"/>
    <property type="evidence" value="ECO:0007669"/>
    <property type="project" value="InterPro"/>
</dbReference>
<dbReference type="PANTHER" id="PTHR46796">
    <property type="entry name" value="HTH-TYPE TRANSCRIPTIONAL ACTIVATOR RHAS-RELATED"/>
    <property type="match status" value="1"/>
</dbReference>
<dbReference type="Pfam" id="PF12833">
    <property type="entry name" value="HTH_18"/>
    <property type="match status" value="1"/>
</dbReference>
<dbReference type="Proteomes" id="UP000184693">
    <property type="component" value="Unassembled WGS sequence"/>
</dbReference>
<accession>A0A1N6JBB9</accession>
<dbReference type="PROSITE" id="PS01124">
    <property type="entry name" value="HTH_ARAC_FAMILY_2"/>
    <property type="match status" value="1"/>
</dbReference>
<dbReference type="SMART" id="SM00342">
    <property type="entry name" value="HTH_ARAC"/>
    <property type="match status" value="1"/>
</dbReference>
<dbReference type="PANTHER" id="PTHR46796:SF2">
    <property type="entry name" value="TRANSCRIPTIONAL REGULATORY PROTEIN"/>
    <property type="match status" value="1"/>
</dbReference>
<name>A0A1N6JBB9_9BURK</name>
<proteinExistence type="predicted"/>
<evidence type="ECO:0000259" key="5">
    <source>
        <dbReference type="PROSITE" id="PS01124"/>
    </source>
</evidence>
<feature type="domain" description="HTH araC/xylS-type" evidence="5">
    <location>
        <begin position="202"/>
        <end position="298"/>
    </location>
</feature>
<organism evidence="6 7">
    <name type="scientific">Paraburkholderia phenazinium</name>
    <dbReference type="NCBI Taxonomy" id="60549"/>
    <lineage>
        <taxon>Bacteria</taxon>
        <taxon>Pseudomonadati</taxon>
        <taxon>Pseudomonadota</taxon>
        <taxon>Betaproteobacteria</taxon>
        <taxon>Burkholderiales</taxon>
        <taxon>Burkholderiaceae</taxon>
        <taxon>Paraburkholderia</taxon>
    </lineage>
</organism>
<dbReference type="InterPro" id="IPR009057">
    <property type="entry name" value="Homeodomain-like_sf"/>
</dbReference>
<evidence type="ECO:0000256" key="3">
    <source>
        <dbReference type="ARBA" id="ARBA00023159"/>
    </source>
</evidence>
<dbReference type="InterPro" id="IPR003313">
    <property type="entry name" value="AraC-bd"/>
</dbReference>
<dbReference type="PROSITE" id="PS00041">
    <property type="entry name" value="HTH_ARAC_FAMILY_1"/>
    <property type="match status" value="1"/>
</dbReference>
<dbReference type="Pfam" id="PF02311">
    <property type="entry name" value="AraC_binding"/>
    <property type="match status" value="1"/>
</dbReference>
<protein>
    <submittedName>
        <fullName evidence="6">Transcriptional regulator, AraC family</fullName>
    </submittedName>
</protein>
<keyword evidence="4" id="KW-0804">Transcription</keyword>
<sequence>MLDVSSFAVPHTGFKKTLIMKSSPNSPMKEPTVQIFWRDEALPFIEARSVEDGRKVCYGKHSHETFSIGAVTGGRSTYLNGKVVERAGPGSVVVINPEVVHACNPDGDQPWSYRMLYVDAAWLGKLQRDLGVSQSADFRPFSSTLTTQAGLYGGLNGLYAALTDEDSDTLQKQSVAVDFFSDLYRALTPAPVPTGSVNLKLARAAQYIRENCVQSLRLDEICAAADLSASYLIRAFKERYGMTPHAYLVNCRIEYSRSQLKRGRAIAEVAVEAGFADQAHLQRAFRKFVAATPGQYKG</sequence>
<evidence type="ECO:0000313" key="7">
    <source>
        <dbReference type="Proteomes" id="UP000184693"/>
    </source>
</evidence>
<dbReference type="InterPro" id="IPR018060">
    <property type="entry name" value="HTH_AraC"/>
</dbReference>
<dbReference type="Gene3D" id="1.10.10.60">
    <property type="entry name" value="Homeodomain-like"/>
    <property type="match status" value="2"/>
</dbReference>
<evidence type="ECO:0000256" key="4">
    <source>
        <dbReference type="ARBA" id="ARBA00023163"/>
    </source>
</evidence>